<evidence type="ECO:0000313" key="12">
    <source>
        <dbReference type="Proteomes" id="UP000534306"/>
    </source>
</evidence>
<feature type="signal peptide" evidence="8">
    <location>
        <begin position="1"/>
        <end position="21"/>
    </location>
</feature>
<keyword evidence="12" id="KW-1185">Reference proteome</keyword>
<feature type="transmembrane region" description="Helical" evidence="7">
    <location>
        <begin position="225"/>
        <end position="248"/>
    </location>
</feature>
<keyword evidence="5 7" id="KW-1133">Transmembrane helix</keyword>
<evidence type="ECO:0000313" key="11">
    <source>
        <dbReference type="EMBL" id="NOL44786.1"/>
    </source>
</evidence>
<keyword evidence="6 7" id="KW-0472">Membrane</keyword>
<dbReference type="RefSeq" id="WP_171678024.1">
    <property type="nucleotide sequence ID" value="NZ_BAAAGT010000008.1"/>
</dbReference>
<dbReference type="PROSITE" id="PS50156">
    <property type="entry name" value="SSD"/>
    <property type="match status" value="1"/>
</dbReference>
<feature type="transmembrane region" description="Helical" evidence="7">
    <location>
        <begin position="358"/>
        <end position="378"/>
    </location>
</feature>
<evidence type="ECO:0000256" key="1">
    <source>
        <dbReference type="ARBA" id="ARBA00004651"/>
    </source>
</evidence>
<evidence type="ECO:0000256" key="3">
    <source>
        <dbReference type="ARBA" id="ARBA00022475"/>
    </source>
</evidence>
<dbReference type="PANTHER" id="PTHR33406:SF6">
    <property type="entry name" value="MEMBRANE PROTEIN YDGH-RELATED"/>
    <property type="match status" value="1"/>
</dbReference>
<name>A0A7Y4L7L3_9ACTN</name>
<evidence type="ECO:0000256" key="2">
    <source>
        <dbReference type="ARBA" id="ARBA00010157"/>
    </source>
</evidence>
<comment type="caution">
    <text evidence="11">The sequence shown here is derived from an EMBL/GenBank/DDBJ whole genome shotgun (WGS) entry which is preliminary data.</text>
</comment>
<evidence type="ECO:0000256" key="4">
    <source>
        <dbReference type="ARBA" id="ARBA00022692"/>
    </source>
</evidence>
<feature type="transmembrane region" description="Helical" evidence="7">
    <location>
        <begin position="503"/>
        <end position="521"/>
    </location>
</feature>
<comment type="subcellular location">
    <subcellularLocation>
        <location evidence="1">Cell membrane</location>
        <topology evidence="1">Multi-pass membrane protein</topology>
    </subcellularLocation>
</comment>
<evidence type="ECO:0000313" key="10">
    <source>
        <dbReference type="EMBL" id="MBB6567068.1"/>
    </source>
</evidence>
<feature type="transmembrane region" description="Helical" evidence="7">
    <location>
        <begin position="635"/>
        <end position="661"/>
    </location>
</feature>
<evidence type="ECO:0000256" key="8">
    <source>
        <dbReference type="SAM" id="SignalP"/>
    </source>
</evidence>
<reference evidence="11 12" key="1">
    <citation type="submission" date="2020-05" db="EMBL/GenBank/DDBJ databases">
        <title>Genome sequence of Kribbella sandramycini ATCC 39419.</title>
        <authorList>
            <person name="Maclea K.S."/>
            <person name="Fair J.L."/>
        </authorList>
    </citation>
    <scope>NUCLEOTIDE SEQUENCE [LARGE SCALE GENOMIC DNA]</scope>
    <source>
        <strain evidence="11 12">ATCC 39419</strain>
    </source>
</reference>
<evidence type="ECO:0000256" key="6">
    <source>
        <dbReference type="ARBA" id="ARBA00023136"/>
    </source>
</evidence>
<protein>
    <submittedName>
        <fullName evidence="11">MMPL family transporter</fullName>
    </submittedName>
    <submittedName>
        <fullName evidence="10">RND superfamily putative drug exporter</fullName>
    </submittedName>
</protein>
<evidence type="ECO:0000256" key="5">
    <source>
        <dbReference type="ARBA" id="ARBA00022989"/>
    </source>
</evidence>
<gene>
    <name evidence="10" type="ORF">HNR71_002705</name>
    <name evidence="11" type="ORF">HPO96_31500</name>
</gene>
<keyword evidence="3" id="KW-1003">Cell membrane</keyword>
<dbReference type="EMBL" id="JACHKF010000001">
    <property type="protein sequence ID" value="MBB6567068.1"/>
    <property type="molecule type" value="Genomic_DNA"/>
</dbReference>
<evidence type="ECO:0000259" key="9">
    <source>
        <dbReference type="PROSITE" id="PS50156"/>
    </source>
</evidence>
<dbReference type="Pfam" id="PF03176">
    <property type="entry name" value="MMPL"/>
    <property type="match status" value="2"/>
</dbReference>
<comment type="similarity">
    <text evidence="2">Belongs to the resistance-nodulation-cell division (RND) (TC 2.A.6) family. MmpL subfamily.</text>
</comment>
<dbReference type="EMBL" id="JABJRC010000009">
    <property type="protein sequence ID" value="NOL44786.1"/>
    <property type="molecule type" value="Genomic_DNA"/>
</dbReference>
<feature type="domain" description="SSD" evidence="9">
    <location>
        <begin position="533"/>
        <end position="659"/>
    </location>
</feature>
<dbReference type="AlphaFoldDB" id="A0A7Y4L7L3"/>
<feature type="transmembrane region" description="Helical" evidence="7">
    <location>
        <begin position="601"/>
        <end position="629"/>
    </location>
</feature>
<keyword evidence="4 7" id="KW-0812">Transmembrane</keyword>
<dbReference type="Gene3D" id="1.20.1640.10">
    <property type="entry name" value="Multidrug efflux transporter AcrB transmembrane domain"/>
    <property type="match status" value="2"/>
</dbReference>
<dbReference type="PANTHER" id="PTHR33406">
    <property type="entry name" value="MEMBRANE PROTEIN MJ1562-RELATED"/>
    <property type="match status" value="1"/>
</dbReference>
<dbReference type="SUPFAM" id="SSF82866">
    <property type="entry name" value="Multidrug efflux transporter AcrB transmembrane domain"/>
    <property type="match status" value="2"/>
</dbReference>
<dbReference type="InterPro" id="IPR050545">
    <property type="entry name" value="Mycobact_MmpL"/>
</dbReference>
<sequence length="671" mass="69345">MSVTSRRLALLVLLGALAVAAAVLMAPEPTPATPRSATGLSTDAGSAKAEQLRRQFADDQVSTALLVQSRTDRAVLGAADRQAVEAVRTAVRPLARDSAVPPPQYSEDGTVALTVVPLTAPDDAAVSKAVDELRAKSADAGSAGITVQVTGEAGFTTDLTRVFDGADRRLLIVTAAVVAVLLLVTYRSPALVAIPLAVVALTEQTTLKLAGLALSAAGLPGGGQVTGIASVLVFGAATDYALLLIARYREQLRTTEDHRMAVRQAVRRVFEPIFASGCTVIAALLILLLASTETLQGIAVACVVGVLLAMLSALLVLPAALNLAGRRVFWPFVPRVGDVAREGKLWGRLGAQVAKRPVVVLAASVAVLGVLSLGGLGVKTGLPQNEQFRVEPEAVRGAKVLAGAFPAGTTEPVVVVARSGAIREVSRVAQQTEGVASVRVTAGNAELSELTVVLDAEAGTAQSFATVERLRERVGAVPGADAAVGGEPAAKLDVREADARDRMVILPLILLLVGGVLTVLLRSLLAAALLVGTVVASFFAAFGISWLLSEQVFGFVALDGSVILLSFLFLVALGVDYNIFLTTRAREEARTAGTRDGMLSALTLTGGVITSAGILLAAVFAVLGVLPLITLTQVGIIVCTGVLLDTLLVRTVVVPALAFALGDRFWWPAKI</sequence>
<feature type="transmembrane region" description="Helical" evidence="7">
    <location>
        <begin position="170"/>
        <end position="186"/>
    </location>
</feature>
<reference evidence="10 13" key="2">
    <citation type="submission" date="2020-08" db="EMBL/GenBank/DDBJ databases">
        <title>Sequencing the genomes of 1000 actinobacteria strains.</title>
        <authorList>
            <person name="Klenk H.-P."/>
        </authorList>
    </citation>
    <scope>NUCLEOTIDE SEQUENCE [LARGE SCALE GENOMIC DNA]</scope>
    <source>
        <strain evidence="10 13">DSM 15626</strain>
    </source>
</reference>
<organism evidence="11 12">
    <name type="scientific">Kribbella sandramycini</name>
    <dbReference type="NCBI Taxonomy" id="60450"/>
    <lineage>
        <taxon>Bacteria</taxon>
        <taxon>Bacillati</taxon>
        <taxon>Actinomycetota</taxon>
        <taxon>Actinomycetes</taxon>
        <taxon>Propionibacteriales</taxon>
        <taxon>Kribbellaceae</taxon>
        <taxon>Kribbella</taxon>
    </lineage>
</organism>
<dbReference type="Proteomes" id="UP000553957">
    <property type="component" value="Unassembled WGS sequence"/>
</dbReference>
<dbReference type="Proteomes" id="UP000534306">
    <property type="component" value="Unassembled WGS sequence"/>
</dbReference>
<feature type="transmembrane region" description="Helical" evidence="7">
    <location>
        <begin position="560"/>
        <end position="580"/>
    </location>
</feature>
<feature type="chain" id="PRO_5038257942" evidence="8">
    <location>
        <begin position="22"/>
        <end position="671"/>
    </location>
</feature>
<evidence type="ECO:0000256" key="7">
    <source>
        <dbReference type="SAM" id="Phobius"/>
    </source>
</evidence>
<keyword evidence="8" id="KW-0732">Signal</keyword>
<evidence type="ECO:0000313" key="13">
    <source>
        <dbReference type="Proteomes" id="UP000553957"/>
    </source>
</evidence>
<feature type="transmembrane region" description="Helical" evidence="7">
    <location>
        <begin position="528"/>
        <end position="548"/>
    </location>
</feature>
<feature type="transmembrane region" description="Helical" evidence="7">
    <location>
        <begin position="193"/>
        <end position="219"/>
    </location>
</feature>
<dbReference type="InterPro" id="IPR000731">
    <property type="entry name" value="SSD"/>
</dbReference>
<feature type="transmembrane region" description="Helical" evidence="7">
    <location>
        <begin position="269"/>
        <end position="291"/>
    </location>
</feature>
<feature type="transmembrane region" description="Helical" evidence="7">
    <location>
        <begin position="297"/>
        <end position="317"/>
    </location>
</feature>
<dbReference type="InterPro" id="IPR004869">
    <property type="entry name" value="MMPL_dom"/>
</dbReference>
<dbReference type="GO" id="GO:0005886">
    <property type="term" value="C:plasma membrane"/>
    <property type="evidence" value="ECO:0007669"/>
    <property type="project" value="UniProtKB-SubCell"/>
</dbReference>
<proteinExistence type="inferred from homology"/>
<accession>A0A7Y4L7L3</accession>